<feature type="compositionally biased region" description="Low complexity" evidence="1">
    <location>
        <begin position="60"/>
        <end position="74"/>
    </location>
</feature>
<feature type="compositionally biased region" description="Basic residues" evidence="1">
    <location>
        <begin position="251"/>
        <end position="268"/>
    </location>
</feature>
<feature type="compositionally biased region" description="Pro residues" evidence="1">
    <location>
        <begin position="276"/>
        <end position="290"/>
    </location>
</feature>
<proteinExistence type="predicted"/>
<dbReference type="Proteomes" id="UP000006813">
    <property type="component" value="Unassembled WGS sequence"/>
</dbReference>
<dbReference type="EMBL" id="JH166317">
    <property type="protein sequence ID" value="EHA98782.1"/>
    <property type="molecule type" value="Genomic_DNA"/>
</dbReference>
<feature type="compositionally biased region" description="Gly residues" evidence="1">
    <location>
        <begin position="11"/>
        <end position="25"/>
    </location>
</feature>
<feature type="compositionally biased region" description="Pro residues" evidence="1">
    <location>
        <begin position="175"/>
        <end position="184"/>
    </location>
</feature>
<feature type="region of interest" description="Disordered" evidence="1">
    <location>
        <begin position="1"/>
        <end position="145"/>
    </location>
</feature>
<name>G5AP22_HETGA</name>
<reference evidence="2 3" key="1">
    <citation type="journal article" date="2011" name="Nature">
        <title>Genome sequencing reveals insights into physiology and longevity of the naked mole rat.</title>
        <authorList>
            <person name="Kim E.B."/>
            <person name="Fang X."/>
            <person name="Fushan A.A."/>
            <person name="Huang Z."/>
            <person name="Lobanov A.V."/>
            <person name="Han L."/>
            <person name="Marino S.M."/>
            <person name="Sun X."/>
            <person name="Turanov A.A."/>
            <person name="Yang P."/>
            <person name="Yim S.H."/>
            <person name="Zhao X."/>
            <person name="Kasaikina M.V."/>
            <person name="Stoletzki N."/>
            <person name="Peng C."/>
            <person name="Polak P."/>
            <person name="Xiong Z."/>
            <person name="Kiezun A."/>
            <person name="Zhu Y."/>
            <person name="Chen Y."/>
            <person name="Kryukov G.V."/>
            <person name="Zhang Q."/>
            <person name="Peshkin L."/>
            <person name="Yang L."/>
            <person name="Bronson R.T."/>
            <person name="Buffenstein R."/>
            <person name="Wang B."/>
            <person name="Han C."/>
            <person name="Li Q."/>
            <person name="Chen L."/>
            <person name="Zhao W."/>
            <person name="Sunyaev S.R."/>
            <person name="Park T.J."/>
            <person name="Zhang G."/>
            <person name="Wang J."/>
            <person name="Gladyshev V.N."/>
        </authorList>
    </citation>
    <scope>NUCLEOTIDE SEQUENCE [LARGE SCALE GENOMIC DNA]</scope>
</reference>
<evidence type="ECO:0000256" key="1">
    <source>
        <dbReference type="SAM" id="MobiDB-lite"/>
    </source>
</evidence>
<feature type="compositionally biased region" description="Basic and acidic residues" evidence="1">
    <location>
        <begin position="98"/>
        <end position="111"/>
    </location>
</feature>
<dbReference type="InParanoid" id="G5AP22"/>
<feature type="region of interest" description="Disordered" evidence="1">
    <location>
        <begin position="166"/>
        <end position="290"/>
    </location>
</feature>
<feature type="compositionally biased region" description="Basic residues" evidence="1">
    <location>
        <begin position="112"/>
        <end position="122"/>
    </location>
</feature>
<evidence type="ECO:0000313" key="2">
    <source>
        <dbReference type="EMBL" id="EHA98782.1"/>
    </source>
</evidence>
<feature type="compositionally biased region" description="Low complexity" evidence="1">
    <location>
        <begin position="227"/>
        <end position="238"/>
    </location>
</feature>
<evidence type="ECO:0000313" key="3">
    <source>
        <dbReference type="Proteomes" id="UP000006813"/>
    </source>
</evidence>
<gene>
    <name evidence="2" type="ORF">GW7_04904</name>
</gene>
<dbReference type="AlphaFoldDB" id="G5AP22"/>
<sequence length="290" mass="30848">MLLRRRAKARGAGGGAGRPAGGRAGGLRRGRRCERLRVAPRAARRNQGGAGTTGLGPQAGGAQPRPAAAAAGLRSKGRAVPPNGERLSSAPGQAGRKVGAETERPPRLEAWRRRRRTGRARRPQASARPCGHRPRGKVATEDPNTAFSKCRRHSALRVLRFSANLQTPSRWILDPAPPAIPSVPKPRAAQRDYTQPARGGTHLGRAADADLDAETPPRKMRLRPARPRAGGAKGPSRSARPRPGPEGSHVPVRKPRNGQGVKRSRSRPPKGTPSATPHPRPASRPPSPRP</sequence>
<feature type="compositionally biased region" description="Gly residues" evidence="1">
    <location>
        <begin position="48"/>
        <end position="59"/>
    </location>
</feature>
<accession>G5AP22</accession>
<organism evidence="2 3">
    <name type="scientific">Heterocephalus glaber</name>
    <name type="common">Naked mole rat</name>
    <dbReference type="NCBI Taxonomy" id="10181"/>
    <lineage>
        <taxon>Eukaryota</taxon>
        <taxon>Metazoa</taxon>
        <taxon>Chordata</taxon>
        <taxon>Craniata</taxon>
        <taxon>Vertebrata</taxon>
        <taxon>Euteleostomi</taxon>
        <taxon>Mammalia</taxon>
        <taxon>Eutheria</taxon>
        <taxon>Euarchontoglires</taxon>
        <taxon>Glires</taxon>
        <taxon>Rodentia</taxon>
        <taxon>Hystricomorpha</taxon>
        <taxon>Bathyergidae</taxon>
        <taxon>Heterocephalus</taxon>
    </lineage>
</organism>
<protein>
    <submittedName>
        <fullName evidence="2">Uncharacterized protein</fullName>
    </submittedName>
</protein>